<dbReference type="AlphaFoldDB" id="M6F2F7"/>
<organism evidence="1 2">
    <name type="scientific">Leptospira kirschneri serovar Bulgarica str. Nikolaevo</name>
    <dbReference type="NCBI Taxonomy" id="1240687"/>
    <lineage>
        <taxon>Bacteria</taxon>
        <taxon>Pseudomonadati</taxon>
        <taxon>Spirochaetota</taxon>
        <taxon>Spirochaetia</taxon>
        <taxon>Leptospirales</taxon>
        <taxon>Leptospiraceae</taxon>
        <taxon>Leptospira</taxon>
    </lineage>
</organism>
<comment type="caution">
    <text evidence="1">The sequence shown here is derived from an EMBL/GenBank/DDBJ whole genome shotgun (WGS) entry which is preliminary data.</text>
</comment>
<proteinExistence type="predicted"/>
<evidence type="ECO:0000313" key="2">
    <source>
        <dbReference type="Proteomes" id="UP000011980"/>
    </source>
</evidence>
<evidence type="ECO:0000313" key="1">
    <source>
        <dbReference type="EMBL" id="EMK20214.1"/>
    </source>
</evidence>
<dbReference type="Proteomes" id="UP000011980">
    <property type="component" value="Unassembled WGS sequence"/>
</dbReference>
<gene>
    <name evidence="1" type="ORF">LEP1GSC008_1994</name>
</gene>
<accession>M6F2F7</accession>
<dbReference type="PATRIC" id="fig|1240687.3.peg.4606"/>
<dbReference type="EMBL" id="ANCE01000219">
    <property type="protein sequence ID" value="EMK20214.1"/>
    <property type="molecule type" value="Genomic_DNA"/>
</dbReference>
<name>M6F2F7_9LEPT</name>
<protein>
    <submittedName>
        <fullName evidence="1">Uncharacterized protein</fullName>
    </submittedName>
</protein>
<reference evidence="1 2" key="1">
    <citation type="submission" date="2013-01" db="EMBL/GenBank/DDBJ databases">
        <authorList>
            <person name="Harkins D.M."/>
            <person name="Durkin A.S."/>
            <person name="Brinkac L.M."/>
            <person name="Haft D.H."/>
            <person name="Selengut J.D."/>
            <person name="Sanka R."/>
            <person name="DePew J."/>
            <person name="Purushe J."/>
            <person name="Galloway R.L."/>
            <person name="Vinetz J.M."/>
            <person name="Sutton G.G."/>
            <person name="Nierman W.C."/>
            <person name="Fouts D.E."/>
        </authorList>
    </citation>
    <scope>NUCLEOTIDE SEQUENCE [LARGE SCALE GENOMIC DNA]</scope>
    <source>
        <strain evidence="1 2">Nikolaevo</strain>
    </source>
</reference>
<sequence>MTPAKQQFHTEIESDDHFFEIHHSDIKIICELVLKLRNVRSPLEKIYF</sequence>